<name>A0A1I3E757_SELRU</name>
<accession>A0A1I3E757</accession>
<protein>
    <submittedName>
        <fullName evidence="1">Uncharacterized protein</fullName>
    </submittedName>
</protein>
<organism evidence="1 2">
    <name type="scientific">Selenomonas ruminantium</name>
    <dbReference type="NCBI Taxonomy" id="971"/>
    <lineage>
        <taxon>Bacteria</taxon>
        <taxon>Bacillati</taxon>
        <taxon>Bacillota</taxon>
        <taxon>Negativicutes</taxon>
        <taxon>Selenomonadales</taxon>
        <taxon>Selenomonadaceae</taxon>
        <taxon>Selenomonas</taxon>
    </lineage>
</organism>
<dbReference type="AlphaFoldDB" id="A0A1I3E757"/>
<gene>
    <name evidence="1" type="ORF">SAMN04487861_10937</name>
</gene>
<sequence length="129" mass="15178">MKYIGIFAFVIFVLWGMGIVVSHHDEYETRKQEEWRVFKEVAVPPNAAEITDRSFEKFKTVVIVKEYQVETTKDVLERHYQEKLESAGWQHVDMEEGAGYKSGDFLIHIYPELPKVIVWFMYDGDDKGI</sequence>
<dbReference type="OrthoDB" id="1667387at2"/>
<evidence type="ECO:0000313" key="2">
    <source>
        <dbReference type="Proteomes" id="UP000183639"/>
    </source>
</evidence>
<reference evidence="1 2" key="1">
    <citation type="submission" date="2016-10" db="EMBL/GenBank/DDBJ databases">
        <authorList>
            <person name="de Groot N.N."/>
        </authorList>
    </citation>
    <scope>NUCLEOTIDE SEQUENCE [LARGE SCALE GENOMIC DNA]</scope>
    <source>
        <strain evidence="1 2">Z108</strain>
    </source>
</reference>
<evidence type="ECO:0000313" key="1">
    <source>
        <dbReference type="EMBL" id="SFH94709.1"/>
    </source>
</evidence>
<proteinExistence type="predicted"/>
<dbReference type="EMBL" id="FOQK01000009">
    <property type="protein sequence ID" value="SFH94709.1"/>
    <property type="molecule type" value="Genomic_DNA"/>
</dbReference>
<dbReference type="Proteomes" id="UP000183639">
    <property type="component" value="Unassembled WGS sequence"/>
</dbReference>
<dbReference type="RefSeq" id="WP_075443022.1">
    <property type="nucleotide sequence ID" value="NZ_FOQK01000009.1"/>
</dbReference>